<keyword evidence="1" id="KW-0472">Membrane</keyword>
<gene>
    <name evidence="2" type="ORF">SLU01_21140</name>
</gene>
<keyword evidence="1" id="KW-1133">Transmembrane helix</keyword>
<proteinExistence type="predicted"/>
<evidence type="ECO:0000256" key="1">
    <source>
        <dbReference type="SAM" id="Phobius"/>
    </source>
</evidence>
<dbReference type="PANTHER" id="PTHR41309">
    <property type="entry name" value="MEMBRANE PROTEIN-RELATED"/>
    <property type="match status" value="1"/>
</dbReference>
<dbReference type="InterPro" id="IPR025699">
    <property type="entry name" value="ABC2_memb-like"/>
</dbReference>
<organism evidence="2 3">
    <name type="scientific">Sporosarcina luteola</name>
    <dbReference type="NCBI Taxonomy" id="582850"/>
    <lineage>
        <taxon>Bacteria</taxon>
        <taxon>Bacillati</taxon>
        <taxon>Bacillota</taxon>
        <taxon>Bacilli</taxon>
        <taxon>Bacillales</taxon>
        <taxon>Caryophanaceae</taxon>
        <taxon>Sporosarcina</taxon>
    </lineage>
</organism>
<evidence type="ECO:0000313" key="3">
    <source>
        <dbReference type="Proteomes" id="UP000321901"/>
    </source>
</evidence>
<evidence type="ECO:0000313" key="2">
    <source>
        <dbReference type="EMBL" id="GEN83802.1"/>
    </source>
</evidence>
<keyword evidence="3" id="KW-1185">Reference proteome</keyword>
<dbReference type="Pfam" id="PF13346">
    <property type="entry name" value="ABC2_membrane_5"/>
    <property type="match status" value="1"/>
</dbReference>
<feature type="transmembrane region" description="Helical" evidence="1">
    <location>
        <begin position="9"/>
        <end position="27"/>
    </location>
</feature>
<reference evidence="2 3" key="1">
    <citation type="submission" date="2019-07" db="EMBL/GenBank/DDBJ databases">
        <title>Whole genome shotgun sequence of Sporosarcina luteola NBRC 105378.</title>
        <authorList>
            <person name="Hosoyama A."/>
            <person name="Uohara A."/>
            <person name="Ohji S."/>
            <person name="Ichikawa N."/>
        </authorList>
    </citation>
    <scope>NUCLEOTIDE SEQUENCE [LARGE SCALE GENOMIC DNA]</scope>
    <source>
        <strain evidence="2 3">NBRC 105378</strain>
    </source>
</reference>
<dbReference type="PANTHER" id="PTHR41309:SF2">
    <property type="entry name" value="MEMBRANE PROTEIN"/>
    <property type="match status" value="1"/>
</dbReference>
<accession>A0A511Z8M0</accession>
<dbReference type="AlphaFoldDB" id="A0A511Z8M0"/>
<feature type="transmembrane region" description="Helical" evidence="1">
    <location>
        <begin position="135"/>
        <end position="155"/>
    </location>
</feature>
<sequence>MLQLIKKDLYIHKLSWLIYFAMLVFFMYFNKDIFFVIALMSAIVTMYSFYYDEQANGHKLWNSLPFTRSEIVSARYFSLLVVTLIMTVVTVTVEFVLHGGWNTVLWQELVGSFVLLLISGSIFFPLFYTFAQRNAVFILVILSILFVIAGVHVLYYSYIWLIENTMIVQSMGEGLFWSTATAVSLVSYGISWGLSIKIYKAKELL</sequence>
<dbReference type="Proteomes" id="UP000321901">
    <property type="component" value="Unassembled WGS sequence"/>
</dbReference>
<keyword evidence="1" id="KW-0812">Transmembrane</keyword>
<name>A0A511Z8M0_9BACL</name>
<protein>
    <submittedName>
        <fullName evidence="2">Permease</fullName>
    </submittedName>
</protein>
<feature type="transmembrane region" description="Helical" evidence="1">
    <location>
        <begin position="33"/>
        <end position="51"/>
    </location>
</feature>
<feature type="transmembrane region" description="Helical" evidence="1">
    <location>
        <begin position="175"/>
        <end position="196"/>
    </location>
</feature>
<dbReference type="EMBL" id="BJYL01000027">
    <property type="protein sequence ID" value="GEN83802.1"/>
    <property type="molecule type" value="Genomic_DNA"/>
</dbReference>
<feature type="transmembrane region" description="Helical" evidence="1">
    <location>
        <begin position="109"/>
        <end position="128"/>
    </location>
</feature>
<comment type="caution">
    <text evidence="2">The sequence shown here is derived from an EMBL/GenBank/DDBJ whole genome shotgun (WGS) entry which is preliminary data.</text>
</comment>
<dbReference type="RefSeq" id="WP_170232673.1">
    <property type="nucleotide sequence ID" value="NZ_BJYL01000027.1"/>
</dbReference>
<feature type="transmembrane region" description="Helical" evidence="1">
    <location>
        <begin position="72"/>
        <end position="97"/>
    </location>
</feature>